<dbReference type="SUPFAM" id="SSF46565">
    <property type="entry name" value="Chaperone J-domain"/>
    <property type="match status" value="1"/>
</dbReference>
<evidence type="ECO:0000256" key="2">
    <source>
        <dbReference type="SAM" id="MobiDB-lite"/>
    </source>
</evidence>
<accession>A0A8H3EXE8</accession>
<dbReference type="SMART" id="SM00271">
    <property type="entry name" value="DnaJ"/>
    <property type="match status" value="1"/>
</dbReference>
<gene>
    <name evidence="4" type="ORF">GOMPHAMPRED_000689</name>
</gene>
<sequence>MVFETKLYDALSISPTVQQDDIKKAYRKAALKWHPDKNKDNPAAAEKFKEVSQAYEILSDPEKRSIYDQYGLEFVLRGGQMPPPGSEDAGAGGNPFASGMPGGFGNFGGMGGVPGGTRSFHFSTGGGGGGRGGFNFSDANDIFAQFMRSQGGGMGGMGNDEDDLMSQFGAGLGGSRAGHRSSKRSQPPVEVTTVERNLPVTLEQLYKGGNKKIKIQRKTLDAGTGKLKPEDKILEIEIKPGYKAGTKINYKGIGDHEEGGQQNMTFIIAEKEHPVFKRVGDDLRRVIEISLKEALTGWRKTIETIDGRQISVTGGVPTQPGAEIRYPDQGMPKSKKPGERGDMIVEVKVRFPTSLTTEQRTKLSEIL</sequence>
<keyword evidence="5" id="KW-1185">Reference proteome</keyword>
<dbReference type="Gene3D" id="1.10.287.110">
    <property type="entry name" value="DnaJ domain"/>
    <property type="match status" value="1"/>
</dbReference>
<dbReference type="OrthoDB" id="550424at2759"/>
<comment type="caution">
    <text evidence="4">The sequence shown here is derived from an EMBL/GenBank/DDBJ whole genome shotgun (WGS) entry which is preliminary data.</text>
</comment>
<dbReference type="Pfam" id="PF01556">
    <property type="entry name" value="DnaJ_C"/>
    <property type="match status" value="1"/>
</dbReference>
<dbReference type="FunFam" id="1.10.287.110:FF:000136">
    <property type="entry name" value="DnaJ domain-containing protein Psi"/>
    <property type="match status" value="1"/>
</dbReference>
<protein>
    <recommendedName>
        <fullName evidence="3">J domain-containing protein</fullName>
    </recommendedName>
</protein>
<dbReference type="InterPro" id="IPR051339">
    <property type="entry name" value="DnaJ_subfamily_B"/>
</dbReference>
<proteinExistence type="predicted"/>
<dbReference type="AlphaFoldDB" id="A0A8H3EXE8"/>
<keyword evidence="1" id="KW-0143">Chaperone</keyword>
<dbReference type="PANTHER" id="PTHR24078">
    <property type="entry name" value="DNAJ HOMOLOG SUBFAMILY C MEMBER"/>
    <property type="match status" value="1"/>
</dbReference>
<dbReference type="Gene3D" id="2.60.260.20">
    <property type="entry name" value="Urease metallochaperone UreE, N-terminal domain"/>
    <property type="match status" value="2"/>
</dbReference>
<dbReference type="InterPro" id="IPR036869">
    <property type="entry name" value="J_dom_sf"/>
</dbReference>
<feature type="domain" description="J" evidence="3">
    <location>
        <begin position="6"/>
        <end position="71"/>
    </location>
</feature>
<name>A0A8H3EXE8_9LECA</name>
<dbReference type="GO" id="GO:0051082">
    <property type="term" value="F:unfolded protein binding"/>
    <property type="evidence" value="ECO:0007669"/>
    <property type="project" value="InterPro"/>
</dbReference>
<dbReference type="SUPFAM" id="SSF49493">
    <property type="entry name" value="HSP40/DnaJ peptide-binding domain"/>
    <property type="match status" value="2"/>
</dbReference>
<feature type="region of interest" description="Disordered" evidence="2">
    <location>
        <begin position="171"/>
        <end position="191"/>
    </location>
</feature>
<dbReference type="PANTHER" id="PTHR24078:SF553">
    <property type="entry name" value="DNAJ HOMOLOG SUBFAMILY B MEMBER 5"/>
    <property type="match status" value="1"/>
</dbReference>
<dbReference type="FunFam" id="2.60.260.20:FF:000002">
    <property type="entry name" value="Dnaj homolog subfamily b member"/>
    <property type="match status" value="1"/>
</dbReference>
<dbReference type="GO" id="GO:0051087">
    <property type="term" value="F:protein-folding chaperone binding"/>
    <property type="evidence" value="ECO:0007669"/>
    <property type="project" value="TreeGrafter"/>
</dbReference>
<dbReference type="GO" id="GO:0006413">
    <property type="term" value="P:translational initiation"/>
    <property type="evidence" value="ECO:0007669"/>
    <property type="project" value="TreeGrafter"/>
</dbReference>
<dbReference type="EMBL" id="CAJPDQ010000010">
    <property type="protein sequence ID" value="CAF9915311.1"/>
    <property type="molecule type" value="Genomic_DNA"/>
</dbReference>
<evidence type="ECO:0000313" key="5">
    <source>
        <dbReference type="Proteomes" id="UP000664169"/>
    </source>
</evidence>
<evidence type="ECO:0000256" key="1">
    <source>
        <dbReference type="ARBA" id="ARBA00023186"/>
    </source>
</evidence>
<dbReference type="InterPro" id="IPR001623">
    <property type="entry name" value="DnaJ_domain"/>
</dbReference>
<dbReference type="PROSITE" id="PS50076">
    <property type="entry name" value="DNAJ_2"/>
    <property type="match status" value="1"/>
</dbReference>
<dbReference type="FunFam" id="2.60.260.20:FF:000013">
    <property type="entry name" value="DnaJ subfamily B member 11"/>
    <property type="match status" value="1"/>
</dbReference>
<organism evidence="4 5">
    <name type="scientific">Gomphillus americanus</name>
    <dbReference type="NCBI Taxonomy" id="1940652"/>
    <lineage>
        <taxon>Eukaryota</taxon>
        <taxon>Fungi</taxon>
        <taxon>Dikarya</taxon>
        <taxon>Ascomycota</taxon>
        <taxon>Pezizomycotina</taxon>
        <taxon>Lecanoromycetes</taxon>
        <taxon>OSLEUM clade</taxon>
        <taxon>Ostropomycetidae</taxon>
        <taxon>Ostropales</taxon>
        <taxon>Graphidaceae</taxon>
        <taxon>Gomphilloideae</taxon>
        <taxon>Gomphillus</taxon>
    </lineage>
</organism>
<dbReference type="GO" id="GO:0006457">
    <property type="term" value="P:protein folding"/>
    <property type="evidence" value="ECO:0007669"/>
    <property type="project" value="InterPro"/>
</dbReference>
<dbReference type="InterPro" id="IPR018253">
    <property type="entry name" value="DnaJ_domain_CS"/>
</dbReference>
<evidence type="ECO:0000313" key="4">
    <source>
        <dbReference type="EMBL" id="CAF9915311.1"/>
    </source>
</evidence>
<dbReference type="InterPro" id="IPR008971">
    <property type="entry name" value="HSP40/DnaJ_pept-bd"/>
</dbReference>
<dbReference type="InterPro" id="IPR002939">
    <property type="entry name" value="DnaJ_C"/>
</dbReference>
<dbReference type="GO" id="GO:0005829">
    <property type="term" value="C:cytosol"/>
    <property type="evidence" value="ECO:0007669"/>
    <property type="project" value="TreeGrafter"/>
</dbReference>
<dbReference type="Proteomes" id="UP000664169">
    <property type="component" value="Unassembled WGS sequence"/>
</dbReference>
<dbReference type="Pfam" id="PF00226">
    <property type="entry name" value="DnaJ"/>
    <property type="match status" value="1"/>
</dbReference>
<dbReference type="CDD" id="cd10747">
    <property type="entry name" value="DnaJ_C"/>
    <property type="match status" value="1"/>
</dbReference>
<dbReference type="CDD" id="cd06257">
    <property type="entry name" value="DnaJ"/>
    <property type="match status" value="1"/>
</dbReference>
<evidence type="ECO:0000259" key="3">
    <source>
        <dbReference type="PROSITE" id="PS50076"/>
    </source>
</evidence>
<dbReference type="PROSITE" id="PS00636">
    <property type="entry name" value="DNAJ_1"/>
    <property type="match status" value="1"/>
</dbReference>
<reference evidence="4" key="1">
    <citation type="submission" date="2021-03" db="EMBL/GenBank/DDBJ databases">
        <authorList>
            <person name="Tagirdzhanova G."/>
        </authorList>
    </citation>
    <scope>NUCLEOTIDE SEQUENCE</scope>
</reference>
<dbReference type="PRINTS" id="PR00625">
    <property type="entry name" value="JDOMAIN"/>
</dbReference>